<evidence type="ECO:0000313" key="8">
    <source>
        <dbReference type="EMBL" id="KAG7391804.1"/>
    </source>
</evidence>
<comment type="caution">
    <text evidence="8">The sequence shown here is derived from an EMBL/GenBank/DDBJ whole genome shotgun (WGS) entry which is preliminary data.</text>
</comment>
<organism evidence="8 9">
    <name type="scientific">Phytophthora pseudosyringae</name>
    <dbReference type="NCBI Taxonomy" id="221518"/>
    <lineage>
        <taxon>Eukaryota</taxon>
        <taxon>Sar</taxon>
        <taxon>Stramenopiles</taxon>
        <taxon>Oomycota</taxon>
        <taxon>Peronosporomycetes</taxon>
        <taxon>Peronosporales</taxon>
        <taxon>Peronosporaceae</taxon>
        <taxon>Phytophthora</taxon>
    </lineage>
</organism>
<evidence type="ECO:0008006" key="10">
    <source>
        <dbReference type="Google" id="ProtNLM"/>
    </source>
</evidence>
<proteinExistence type="predicted"/>
<gene>
    <name evidence="8" type="ORF">PHYPSEUDO_003424</name>
</gene>
<keyword evidence="1" id="KW-0547">Nucleotide-binding</keyword>
<dbReference type="SMART" id="SM00490">
    <property type="entry name" value="HELICc"/>
    <property type="match status" value="1"/>
</dbReference>
<feature type="region of interest" description="Disordered" evidence="4">
    <location>
        <begin position="367"/>
        <end position="393"/>
    </location>
</feature>
<sequence length="1330" mass="147415">MAAPAAASSSGAAVGVSRTIELLAPVYEEVCQRSARGVTSVPVTLQRTADGWIQLVFLSPNVRKDVACVNGASGCRCDFVRFLRALLVLTEQQVVRVDATYDAAPRSTGQPRVATLHLRVRVHEAAALGTSLKDFDLVLCHLQATVLAIVPRNEQAGKEARNAALDDAKNSSCHVVGCRLHPWDTAKQALQPKQKLNLPDVFHSLTSQMEVDQMEIRDDVTYVARMTRPNKQLVMTDLPTNVLQTIVCLMNARDLASLSGVCSLFQHMAYEVVPGLNLVLYEHQRRGLKWMLRRETPSLTCIPQPHPFILSSESKSDSAPAIDLIEDRVVAHAHVTASDACGGLFCDEPGLGKTITMLALILRTKGQTTDNTPADTNGPGGDTARLGLRSSRSRGRSVNVEDLVSSGASLIVVPDPLVEHWKYQVEAHVAPGALRVFVDPGVANKLPYNMDLAAYDVVITSFTRLAREWRLHRPTSALEERMPERYGFEGPQRYADGTLRGEVSSLLTVHWVRVIVDEGHKLGGQTPSDLMQLARLLCAERRWVMTGTPTPNTLQSADLRYMHGLLVFLRNLPYGNPDGQAWVTAIARPFERNEIVGFYRLQHLLSRIMMRHTKESIREILPEPIRRTVFIDPTPSEYAQYNGVAAAVRANLVITNMDPKTPGDQHPDSLLNPINRKDALRVVSNLRSACCGGSAVKVSLAETSRLDTINMLNELSVDGENMGVVIDYLRKVQLQGMVTQCGCCKRKLQLLMVIPCGHLCCADCVEDRMKRVGRSCFRCNAVFDREAFQRLQPGFEFEMVEDVALETDNPDLNQNGRHGGGRVNQIQQLVNQNQRHNREGREPRGRARNQPGQGANGQHGQNAPRQPRRALDLTRDIHFIDASKAFYAATRIKELKEEFLLRSMNPGSRSSRRQARYLKAIIFSQFKEHIWHTKVAFAQQGVPTADFIAGLSPEARMKQLVRFRRDPNVNVLLLTEVGSHGLDLSFVTHIFLMDEIWDKSLEQQVISRAHRMGANQAVVVEQLWMRGSVESQMLRPHEADENQAEQEEKNPEVLASPTRIKAQQGDSPGRSPKKPNTGGGTMFTAPNKKRKRHRTVGDAQKAAKGNKNTFLQRKLNYVLEKLRLLGEDVVAEPGQVRFFVEDEHKDVIRQAIHVMPNRGVTFSTPNTQPPTPAPAPAAPASTVQTTARPRPQVRRVVTFGEEESAPTARASHVPMPRRPAPDDIIVIDSSSDGESKEGGDEEEKEDGGQDNIEAARMAQNARRRWAKQRRIIAALGASDDENEVKPPPFKVVVRTEVNMKGKMVTTVSPKGKALSCAIIDDDDSDTGSDG</sequence>
<feature type="domain" description="Helicase ATP-binding" evidence="6">
    <location>
        <begin position="334"/>
        <end position="567"/>
    </location>
</feature>
<feature type="domain" description="F-box" evidence="5">
    <location>
        <begin position="232"/>
        <end position="284"/>
    </location>
</feature>
<feature type="compositionally biased region" description="Low complexity" evidence="4">
    <location>
        <begin position="1178"/>
        <end position="1187"/>
    </location>
</feature>
<dbReference type="GO" id="GO:0008094">
    <property type="term" value="F:ATP-dependent activity, acting on DNA"/>
    <property type="evidence" value="ECO:0007669"/>
    <property type="project" value="TreeGrafter"/>
</dbReference>
<dbReference type="Pfam" id="PF00176">
    <property type="entry name" value="SNF2-rel_dom"/>
    <property type="match status" value="1"/>
</dbReference>
<evidence type="ECO:0000259" key="5">
    <source>
        <dbReference type="PROSITE" id="PS50181"/>
    </source>
</evidence>
<dbReference type="CDD" id="cd16449">
    <property type="entry name" value="RING-HC"/>
    <property type="match status" value="1"/>
</dbReference>
<dbReference type="CDD" id="cd18793">
    <property type="entry name" value="SF2_C_SNF"/>
    <property type="match status" value="1"/>
</dbReference>
<evidence type="ECO:0000313" key="9">
    <source>
        <dbReference type="Proteomes" id="UP000694044"/>
    </source>
</evidence>
<dbReference type="PANTHER" id="PTHR45626">
    <property type="entry name" value="TRANSCRIPTION TERMINATION FACTOR 2-RELATED"/>
    <property type="match status" value="1"/>
</dbReference>
<evidence type="ECO:0000259" key="7">
    <source>
        <dbReference type="PROSITE" id="PS51194"/>
    </source>
</evidence>
<feature type="compositionally biased region" description="Low complexity" evidence="4">
    <location>
        <begin position="849"/>
        <end position="864"/>
    </location>
</feature>
<evidence type="ECO:0000256" key="4">
    <source>
        <dbReference type="SAM" id="MobiDB-lite"/>
    </source>
</evidence>
<dbReference type="GO" id="GO:0005524">
    <property type="term" value="F:ATP binding"/>
    <property type="evidence" value="ECO:0007669"/>
    <property type="project" value="UniProtKB-KW"/>
</dbReference>
<dbReference type="InterPro" id="IPR000330">
    <property type="entry name" value="SNF2_N"/>
</dbReference>
<feature type="compositionally biased region" description="Low complexity" evidence="4">
    <location>
        <begin position="1222"/>
        <end position="1232"/>
    </location>
</feature>
<protein>
    <recommendedName>
        <fullName evidence="10">F-box protein</fullName>
    </recommendedName>
</protein>
<dbReference type="InterPro" id="IPR050628">
    <property type="entry name" value="SNF2_RAD54_helicase_TF"/>
</dbReference>
<keyword evidence="3" id="KW-0067">ATP-binding</keyword>
<feature type="compositionally biased region" description="Pro residues" evidence="4">
    <location>
        <begin position="1167"/>
        <end position="1177"/>
    </location>
</feature>
<evidence type="ECO:0000259" key="6">
    <source>
        <dbReference type="PROSITE" id="PS51192"/>
    </source>
</evidence>
<evidence type="ECO:0000256" key="3">
    <source>
        <dbReference type="ARBA" id="ARBA00022840"/>
    </source>
</evidence>
<evidence type="ECO:0000256" key="1">
    <source>
        <dbReference type="ARBA" id="ARBA00022741"/>
    </source>
</evidence>
<feature type="compositionally biased region" description="Basic and acidic residues" evidence="4">
    <location>
        <begin position="836"/>
        <end position="845"/>
    </location>
</feature>
<accession>A0A8T1WHI6</accession>
<dbReference type="PROSITE" id="PS51192">
    <property type="entry name" value="HELICASE_ATP_BIND_1"/>
    <property type="match status" value="1"/>
</dbReference>
<reference evidence="8" key="1">
    <citation type="submission" date="2021-02" db="EMBL/GenBank/DDBJ databases">
        <authorList>
            <person name="Palmer J.M."/>
        </authorList>
    </citation>
    <scope>NUCLEOTIDE SEQUENCE</scope>
    <source>
        <strain evidence="8">SCRP734</strain>
    </source>
</reference>
<dbReference type="SMART" id="SM00487">
    <property type="entry name" value="DEXDc"/>
    <property type="match status" value="1"/>
</dbReference>
<dbReference type="OrthoDB" id="448448at2759"/>
<dbReference type="Pfam" id="PF00271">
    <property type="entry name" value="Helicase_C"/>
    <property type="match status" value="1"/>
</dbReference>
<dbReference type="Proteomes" id="UP000694044">
    <property type="component" value="Unassembled WGS sequence"/>
</dbReference>
<dbReference type="PROSITE" id="PS50181">
    <property type="entry name" value="FBOX"/>
    <property type="match status" value="1"/>
</dbReference>
<dbReference type="GO" id="GO:0005634">
    <property type="term" value="C:nucleus"/>
    <property type="evidence" value="ECO:0007669"/>
    <property type="project" value="TreeGrafter"/>
</dbReference>
<feature type="domain" description="Helicase C-terminal" evidence="7">
    <location>
        <begin position="910"/>
        <end position="1052"/>
    </location>
</feature>
<feature type="region of interest" description="Disordered" evidence="4">
    <location>
        <begin position="1034"/>
        <end position="1103"/>
    </location>
</feature>
<dbReference type="CDD" id="cd18008">
    <property type="entry name" value="DEXDc_SHPRH-like"/>
    <property type="match status" value="1"/>
</dbReference>
<dbReference type="PANTHER" id="PTHR45626:SF14">
    <property type="entry name" value="ATP-DEPENDENT DNA HELICASE (EUROFUNG)"/>
    <property type="match status" value="1"/>
</dbReference>
<dbReference type="EMBL" id="JAGDFM010000017">
    <property type="protein sequence ID" value="KAG7391804.1"/>
    <property type="molecule type" value="Genomic_DNA"/>
</dbReference>
<dbReference type="GO" id="GO:0016787">
    <property type="term" value="F:hydrolase activity"/>
    <property type="evidence" value="ECO:0007669"/>
    <property type="project" value="UniProtKB-KW"/>
</dbReference>
<dbReference type="InterPro" id="IPR014001">
    <property type="entry name" value="Helicase_ATP-bd"/>
</dbReference>
<evidence type="ECO:0000256" key="2">
    <source>
        <dbReference type="ARBA" id="ARBA00022801"/>
    </source>
</evidence>
<dbReference type="InterPro" id="IPR001810">
    <property type="entry name" value="F-box_dom"/>
</dbReference>
<feature type="region of interest" description="Disordered" evidence="4">
    <location>
        <begin position="832"/>
        <end position="867"/>
    </location>
</feature>
<dbReference type="InterPro" id="IPR049730">
    <property type="entry name" value="SNF2/RAD54-like_C"/>
</dbReference>
<feature type="compositionally biased region" description="Basic and acidic residues" evidence="4">
    <location>
        <begin position="1035"/>
        <end position="1051"/>
    </location>
</feature>
<feature type="region of interest" description="Disordered" evidence="4">
    <location>
        <begin position="1164"/>
        <end position="1261"/>
    </location>
</feature>
<keyword evidence="9" id="KW-1185">Reference proteome</keyword>
<keyword evidence="2" id="KW-0378">Hydrolase</keyword>
<dbReference type="GO" id="GO:0006281">
    <property type="term" value="P:DNA repair"/>
    <property type="evidence" value="ECO:0007669"/>
    <property type="project" value="TreeGrafter"/>
</dbReference>
<name>A0A8T1WHI6_9STRA</name>
<dbReference type="InterPro" id="IPR001650">
    <property type="entry name" value="Helicase_C-like"/>
</dbReference>
<dbReference type="PROSITE" id="PS51194">
    <property type="entry name" value="HELICASE_CTER"/>
    <property type="match status" value="1"/>
</dbReference>